<protein>
    <submittedName>
        <fullName evidence="1">Uncharacterized protein</fullName>
    </submittedName>
</protein>
<name>A0A6C0HQD9_9ZZZZ</name>
<dbReference type="EMBL" id="MN740003">
    <property type="protein sequence ID" value="QHT82719.1"/>
    <property type="molecule type" value="Genomic_DNA"/>
</dbReference>
<accession>A0A6C0HQD9</accession>
<organism evidence="1">
    <name type="scientific">viral metagenome</name>
    <dbReference type="NCBI Taxonomy" id="1070528"/>
    <lineage>
        <taxon>unclassified sequences</taxon>
        <taxon>metagenomes</taxon>
        <taxon>organismal metagenomes</taxon>
    </lineage>
</organism>
<evidence type="ECO:0000313" key="1">
    <source>
        <dbReference type="EMBL" id="QHT82719.1"/>
    </source>
</evidence>
<reference evidence="1" key="1">
    <citation type="journal article" date="2020" name="Nature">
        <title>Giant virus diversity and host interactions through global metagenomics.</title>
        <authorList>
            <person name="Schulz F."/>
            <person name="Roux S."/>
            <person name="Paez-Espino D."/>
            <person name="Jungbluth S."/>
            <person name="Walsh D.A."/>
            <person name="Denef V.J."/>
            <person name="McMahon K.D."/>
            <person name="Konstantinidis K.T."/>
            <person name="Eloe-Fadrosh E.A."/>
            <person name="Kyrpides N.C."/>
            <person name="Woyke T."/>
        </authorList>
    </citation>
    <scope>NUCLEOTIDE SEQUENCE</scope>
    <source>
        <strain evidence="1">GVMAG-M-3300023184-165</strain>
    </source>
</reference>
<sequence>MRFNLLIFSFVTKTFLHKTVLYGRLNKNTDGCDHRYFTTNESAFINNTTMIPIAYEVVTLEDIYRFNGYFYKLRLLKKLTSPVVSEPEKLKAIEEHGGYNNKSKYAIYLTEGGLFKDWDATIL</sequence>
<proteinExistence type="predicted"/>
<dbReference type="AlphaFoldDB" id="A0A6C0HQD9"/>